<evidence type="ECO:0000256" key="3">
    <source>
        <dbReference type="ARBA" id="ARBA00022723"/>
    </source>
</evidence>
<keyword evidence="7" id="KW-0411">Iron-sulfur</keyword>
<keyword evidence="2" id="KW-0004">4Fe-4S</keyword>
<keyword evidence="4" id="KW-0677">Repeat</keyword>
<dbReference type="SUPFAM" id="SSF54862">
    <property type="entry name" value="4Fe-4S ferredoxins"/>
    <property type="match status" value="1"/>
</dbReference>
<evidence type="ECO:0000256" key="2">
    <source>
        <dbReference type="ARBA" id="ARBA00022485"/>
    </source>
</evidence>
<dbReference type="InterPro" id="IPR050954">
    <property type="entry name" value="ET_IronSulfur_Cluster-Binding"/>
</dbReference>
<dbReference type="InterPro" id="IPR017900">
    <property type="entry name" value="4Fe4S_Fe_S_CS"/>
</dbReference>
<dbReference type="InterPro" id="IPR017896">
    <property type="entry name" value="4Fe4S_Fe-S-bd"/>
</dbReference>
<dbReference type="GO" id="GO:0051539">
    <property type="term" value="F:4 iron, 4 sulfur cluster binding"/>
    <property type="evidence" value="ECO:0007669"/>
    <property type="project" value="UniProtKB-KW"/>
</dbReference>
<protein>
    <submittedName>
        <fullName evidence="9">4Fe-4S dicluster domain-containing protein</fullName>
    </submittedName>
</protein>
<evidence type="ECO:0000256" key="1">
    <source>
        <dbReference type="ARBA" id="ARBA00022448"/>
    </source>
</evidence>
<dbReference type="GO" id="GO:0046872">
    <property type="term" value="F:metal ion binding"/>
    <property type="evidence" value="ECO:0007669"/>
    <property type="project" value="UniProtKB-KW"/>
</dbReference>
<keyword evidence="6" id="KW-0408">Iron</keyword>
<sequence length="115" mass="12837">MAACPVGAITKRKEDGIVLINKDKCIGCRYCAWACPYGHPQFNAEAKVMEKCTLCVHRHEKGLRPACVDTCIARTRFFGEVNDLVDLIREKRAQRVSLGFIGGKTTTDPSMIYTK</sequence>
<evidence type="ECO:0000256" key="4">
    <source>
        <dbReference type="ARBA" id="ARBA00022737"/>
    </source>
</evidence>
<proteinExistence type="predicted"/>
<gene>
    <name evidence="9" type="ORF">K8I29_03800</name>
</gene>
<evidence type="ECO:0000313" key="10">
    <source>
        <dbReference type="Proteomes" id="UP000705867"/>
    </source>
</evidence>
<evidence type="ECO:0000256" key="5">
    <source>
        <dbReference type="ARBA" id="ARBA00022982"/>
    </source>
</evidence>
<keyword evidence="5" id="KW-0249">Electron transport</keyword>
<dbReference type="Proteomes" id="UP000705867">
    <property type="component" value="Unassembled WGS sequence"/>
</dbReference>
<evidence type="ECO:0000313" key="9">
    <source>
        <dbReference type="EMBL" id="MBZ0155323.1"/>
    </source>
</evidence>
<reference evidence="9" key="1">
    <citation type="journal article" date="2021" name="bioRxiv">
        <title>Unraveling nitrogen, sulfur and carbon metabolic pathways and microbial community transcriptional responses to substrate deprivation and toxicity stresses in a bioreactor mimicking anoxic brackish coastal sediment conditions.</title>
        <authorList>
            <person name="Martins P.D."/>
            <person name="Echeveste M.J."/>
            <person name="Arshad A."/>
            <person name="Kurth J."/>
            <person name="Ouboter H."/>
            <person name="Jetten M.S.M."/>
            <person name="Welte C.U."/>
        </authorList>
    </citation>
    <scope>NUCLEOTIDE SEQUENCE</scope>
    <source>
        <strain evidence="9">MAG_39</strain>
    </source>
</reference>
<dbReference type="PROSITE" id="PS51379">
    <property type="entry name" value="4FE4S_FER_2"/>
    <property type="match status" value="1"/>
</dbReference>
<evidence type="ECO:0000259" key="8">
    <source>
        <dbReference type="PROSITE" id="PS51379"/>
    </source>
</evidence>
<comment type="caution">
    <text evidence="9">The sequence shown here is derived from an EMBL/GenBank/DDBJ whole genome shotgun (WGS) entry which is preliminary data.</text>
</comment>
<dbReference type="PROSITE" id="PS00198">
    <property type="entry name" value="4FE4S_FER_1"/>
    <property type="match status" value="1"/>
</dbReference>
<feature type="domain" description="4Fe-4S ferredoxin-type" evidence="8">
    <location>
        <begin position="16"/>
        <end position="45"/>
    </location>
</feature>
<dbReference type="AlphaFoldDB" id="A0A953J315"/>
<reference evidence="9" key="2">
    <citation type="submission" date="2021-08" db="EMBL/GenBank/DDBJ databases">
        <authorList>
            <person name="Dalcin Martins P."/>
        </authorList>
    </citation>
    <scope>NUCLEOTIDE SEQUENCE</scope>
    <source>
        <strain evidence="9">MAG_39</strain>
    </source>
</reference>
<dbReference type="EMBL" id="JAIOIV010000028">
    <property type="protein sequence ID" value="MBZ0155323.1"/>
    <property type="molecule type" value="Genomic_DNA"/>
</dbReference>
<dbReference type="Gene3D" id="3.30.70.20">
    <property type="match status" value="2"/>
</dbReference>
<dbReference type="PANTHER" id="PTHR43177:SF5">
    <property type="entry name" value="ANAEROBIC DIMETHYL SULFOXIDE REDUCTASE CHAIN B-RELATED"/>
    <property type="match status" value="1"/>
</dbReference>
<accession>A0A953J315</accession>
<keyword evidence="1" id="KW-0813">Transport</keyword>
<evidence type="ECO:0000256" key="6">
    <source>
        <dbReference type="ARBA" id="ARBA00023004"/>
    </source>
</evidence>
<organism evidence="9 10">
    <name type="scientific">Candidatus Nitrobium versatile</name>
    <dbReference type="NCBI Taxonomy" id="2884831"/>
    <lineage>
        <taxon>Bacteria</taxon>
        <taxon>Pseudomonadati</taxon>
        <taxon>Nitrospirota</taxon>
        <taxon>Nitrospiria</taxon>
        <taxon>Nitrospirales</taxon>
        <taxon>Nitrospiraceae</taxon>
        <taxon>Candidatus Nitrobium</taxon>
    </lineage>
</organism>
<name>A0A953J315_9BACT</name>
<keyword evidence="3" id="KW-0479">Metal-binding</keyword>
<dbReference type="Pfam" id="PF13247">
    <property type="entry name" value="Fer4_11"/>
    <property type="match status" value="1"/>
</dbReference>
<dbReference type="PANTHER" id="PTHR43177">
    <property type="entry name" value="PROTEIN NRFC"/>
    <property type="match status" value="1"/>
</dbReference>
<evidence type="ECO:0000256" key="7">
    <source>
        <dbReference type="ARBA" id="ARBA00023014"/>
    </source>
</evidence>